<protein>
    <submittedName>
        <fullName evidence="2">Uncharacterized protein</fullName>
    </submittedName>
</protein>
<feature type="region of interest" description="Disordered" evidence="1">
    <location>
        <begin position="41"/>
        <end position="67"/>
    </location>
</feature>
<gene>
    <name evidence="2" type="ORF">C5613_18970</name>
</gene>
<sequence>MLLCNMMRFEEGCVVASVRPDALGKCRRQLAAVDQTIISAKDRSRGAEDQDVTTAGAGGGGPGQPRVLFGGAKFEFDDVP</sequence>
<name>A0A2S8J9W6_RHOOP</name>
<evidence type="ECO:0000313" key="2">
    <source>
        <dbReference type="EMBL" id="PQP23422.1"/>
    </source>
</evidence>
<dbReference type="EMBL" id="PUIO01000021">
    <property type="protein sequence ID" value="PQP23422.1"/>
    <property type="molecule type" value="Genomic_DNA"/>
</dbReference>
<accession>A0A2S8J9W6</accession>
<evidence type="ECO:0000256" key="1">
    <source>
        <dbReference type="SAM" id="MobiDB-lite"/>
    </source>
</evidence>
<dbReference type="Proteomes" id="UP000239290">
    <property type="component" value="Unassembled WGS sequence"/>
</dbReference>
<organism evidence="2 3">
    <name type="scientific">Rhodococcus opacus</name>
    <name type="common">Nocardia opaca</name>
    <dbReference type="NCBI Taxonomy" id="37919"/>
    <lineage>
        <taxon>Bacteria</taxon>
        <taxon>Bacillati</taxon>
        <taxon>Actinomycetota</taxon>
        <taxon>Actinomycetes</taxon>
        <taxon>Mycobacteriales</taxon>
        <taxon>Nocardiaceae</taxon>
        <taxon>Rhodococcus</taxon>
    </lineage>
</organism>
<dbReference type="AlphaFoldDB" id="A0A2S8J9W6"/>
<proteinExistence type="predicted"/>
<reference evidence="3" key="1">
    <citation type="submission" date="2018-02" db="EMBL/GenBank/DDBJ databases">
        <title>Draft genome sequencing of Rhodococcus opacus KU647198.</title>
        <authorList>
            <person name="Zheng B.-X."/>
        </authorList>
    </citation>
    <scope>NUCLEOTIDE SEQUENCE [LARGE SCALE GENOMIC DNA]</scope>
    <source>
        <strain evidence="3">04-OD7</strain>
    </source>
</reference>
<evidence type="ECO:0000313" key="3">
    <source>
        <dbReference type="Proteomes" id="UP000239290"/>
    </source>
</evidence>
<comment type="caution">
    <text evidence="2">The sequence shown here is derived from an EMBL/GenBank/DDBJ whole genome shotgun (WGS) entry which is preliminary data.</text>
</comment>